<evidence type="ECO:0000256" key="1">
    <source>
        <dbReference type="SAM" id="Phobius"/>
    </source>
</evidence>
<gene>
    <name evidence="2" type="ORF">LCGC14_2577460</name>
</gene>
<feature type="transmembrane region" description="Helical" evidence="1">
    <location>
        <begin position="47"/>
        <end position="72"/>
    </location>
</feature>
<accession>A0A0F9B3D0</accession>
<comment type="caution">
    <text evidence="2">The sequence shown here is derived from an EMBL/GenBank/DDBJ whole genome shotgun (WGS) entry which is preliminary data.</text>
</comment>
<protein>
    <submittedName>
        <fullName evidence="2">Uncharacterized protein</fullName>
    </submittedName>
</protein>
<dbReference type="EMBL" id="LAZR01042944">
    <property type="protein sequence ID" value="KKL08277.1"/>
    <property type="molecule type" value="Genomic_DNA"/>
</dbReference>
<name>A0A0F9B3D0_9ZZZZ</name>
<sequence length="94" mass="9694">MEKSEVAIILTYLGVTGILTIGVGGTLLWVFRILIMELGTGASDPAMTAILGAMATGLVGGFGLLVQAIGAAKILEYLKDRLGTAKDKPEGDSE</sequence>
<reference evidence="2" key="1">
    <citation type="journal article" date="2015" name="Nature">
        <title>Complex archaea that bridge the gap between prokaryotes and eukaryotes.</title>
        <authorList>
            <person name="Spang A."/>
            <person name="Saw J.H."/>
            <person name="Jorgensen S.L."/>
            <person name="Zaremba-Niedzwiedzka K."/>
            <person name="Martijn J."/>
            <person name="Lind A.E."/>
            <person name="van Eijk R."/>
            <person name="Schleper C."/>
            <person name="Guy L."/>
            <person name="Ettema T.J."/>
        </authorList>
    </citation>
    <scope>NUCLEOTIDE SEQUENCE</scope>
</reference>
<keyword evidence="1" id="KW-1133">Transmembrane helix</keyword>
<proteinExistence type="predicted"/>
<feature type="transmembrane region" description="Helical" evidence="1">
    <location>
        <begin position="12"/>
        <end position="35"/>
    </location>
</feature>
<organism evidence="2">
    <name type="scientific">marine sediment metagenome</name>
    <dbReference type="NCBI Taxonomy" id="412755"/>
    <lineage>
        <taxon>unclassified sequences</taxon>
        <taxon>metagenomes</taxon>
        <taxon>ecological metagenomes</taxon>
    </lineage>
</organism>
<dbReference type="AlphaFoldDB" id="A0A0F9B3D0"/>
<keyword evidence="1" id="KW-0812">Transmembrane</keyword>
<keyword evidence="1" id="KW-0472">Membrane</keyword>
<evidence type="ECO:0000313" key="2">
    <source>
        <dbReference type="EMBL" id="KKL08277.1"/>
    </source>
</evidence>